<evidence type="ECO:0000256" key="1">
    <source>
        <dbReference type="SAM" id="Phobius"/>
    </source>
</evidence>
<reference evidence="2 3" key="1">
    <citation type="submission" date="2013-11" db="EMBL/GenBank/DDBJ databases">
        <title>The Genome Sequence of Plasmodium yoelii 17X.</title>
        <authorList>
            <consortium name="The Broad Institute Genomics Platform"/>
            <consortium name="The Broad Institute Genome Sequencing Center for Infectious Disease"/>
            <person name="Neafsey D."/>
            <person name="Adams J."/>
            <person name="Walker B."/>
            <person name="Young S.K."/>
            <person name="Zeng Q."/>
            <person name="Gargeya S."/>
            <person name="Fitzgerald M."/>
            <person name="Haas B."/>
            <person name="Abouelleil A."/>
            <person name="Alvarado L."/>
            <person name="Chapman S.B."/>
            <person name="Gainer-Dewar J."/>
            <person name="Goldberg J."/>
            <person name="Griggs A."/>
            <person name="Gujja S."/>
            <person name="Hansen M."/>
            <person name="Howarth C."/>
            <person name="Imamovic A."/>
            <person name="Ireland A."/>
            <person name="Larimer J."/>
            <person name="McCowan C."/>
            <person name="Murphy C."/>
            <person name="Pearson M."/>
            <person name="Poon T.W."/>
            <person name="Priest M."/>
            <person name="Roberts A."/>
            <person name="Saif S."/>
            <person name="Shea T."/>
            <person name="Sykes S."/>
            <person name="Wortman J."/>
            <person name="Nusbaum C."/>
            <person name="Birren B."/>
        </authorList>
    </citation>
    <scope>NUCLEOTIDE SEQUENCE [LARGE SCALE GENOMIC DNA]</scope>
    <source>
        <strain evidence="2 3">17X</strain>
    </source>
</reference>
<keyword evidence="3" id="KW-1185">Reference proteome</keyword>
<dbReference type="Proteomes" id="UP000018538">
    <property type="component" value="Unassembled WGS sequence"/>
</dbReference>
<name>V7PCL9_PLAYE</name>
<feature type="transmembrane region" description="Helical" evidence="1">
    <location>
        <begin position="73"/>
        <end position="98"/>
    </location>
</feature>
<evidence type="ECO:0000313" key="3">
    <source>
        <dbReference type="Proteomes" id="UP000018538"/>
    </source>
</evidence>
<gene>
    <name evidence="2" type="ORF">YYC_05137</name>
</gene>
<evidence type="ECO:0000313" key="2">
    <source>
        <dbReference type="EMBL" id="ETB56750.1"/>
    </source>
</evidence>
<proteinExistence type="predicted"/>
<dbReference type="AlphaFoldDB" id="V7PCL9"/>
<dbReference type="EMBL" id="KI635811">
    <property type="protein sequence ID" value="ETB56750.1"/>
    <property type="molecule type" value="Genomic_DNA"/>
</dbReference>
<sequence>MKAFSILYKLNANKKNKNDEILFFCLYANKLYFYIGSTDGKIFVFKKNGSCFFDHIHFVSVIKSRTSAVITKVSILFCIFLIFSHFSSFFSFFSFFSFSQILIVDKLKLLIHGTSNGEIFLIKEYKLITKKEVKLKCVKENIFMLQNKYHKNTISSINVIVNEENQIIYLFIGDLDGILSCFILNKKLEIENEKDCILVIDKINGPINNIEISKNNILVTCEKYNTIISLEDILLKRENNKINNLKNIGTKENKNYYKSIFLNIKKKKKKMGIEY</sequence>
<keyword evidence="1" id="KW-0472">Membrane</keyword>
<dbReference type="InterPro" id="IPR036322">
    <property type="entry name" value="WD40_repeat_dom_sf"/>
</dbReference>
<keyword evidence="1" id="KW-1133">Transmembrane helix</keyword>
<accession>V7PCL9</accession>
<dbReference type="SUPFAM" id="SSF50978">
    <property type="entry name" value="WD40 repeat-like"/>
    <property type="match status" value="1"/>
</dbReference>
<keyword evidence="1" id="KW-0812">Transmembrane</keyword>
<organism evidence="2 3">
    <name type="scientific">Plasmodium yoelii 17X</name>
    <dbReference type="NCBI Taxonomy" id="1323249"/>
    <lineage>
        <taxon>Eukaryota</taxon>
        <taxon>Sar</taxon>
        <taxon>Alveolata</taxon>
        <taxon>Apicomplexa</taxon>
        <taxon>Aconoidasida</taxon>
        <taxon>Haemosporida</taxon>
        <taxon>Plasmodiidae</taxon>
        <taxon>Plasmodium</taxon>
        <taxon>Plasmodium (Vinckeia)</taxon>
    </lineage>
</organism>
<protein>
    <submittedName>
        <fullName evidence="2">Uncharacterized protein</fullName>
    </submittedName>
</protein>